<feature type="region of interest" description="Disordered" evidence="1">
    <location>
        <begin position="252"/>
        <end position="310"/>
    </location>
</feature>
<proteinExistence type="predicted"/>
<evidence type="ECO:0000313" key="3">
    <source>
        <dbReference type="Proteomes" id="UP000655225"/>
    </source>
</evidence>
<reference evidence="2 3" key="1">
    <citation type="submission" date="2020-04" db="EMBL/GenBank/DDBJ databases">
        <title>Plant Genome Project.</title>
        <authorList>
            <person name="Zhang R.-G."/>
        </authorList>
    </citation>
    <scope>NUCLEOTIDE SEQUENCE [LARGE SCALE GENOMIC DNA]</scope>
    <source>
        <strain evidence="2">YNK0</strain>
        <tissue evidence="2">Leaf</tissue>
    </source>
</reference>
<dbReference type="OMA" id="CSGEFAF"/>
<dbReference type="AlphaFoldDB" id="A0A835D5K4"/>
<accession>A0A835D5K4</accession>
<feature type="compositionally biased region" description="Basic and acidic residues" evidence="1">
    <location>
        <begin position="279"/>
        <end position="295"/>
    </location>
</feature>
<organism evidence="2 3">
    <name type="scientific">Tetracentron sinense</name>
    <name type="common">Spur-leaf</name>
    <dbReference type="NCBI Taxonomy" id="13715"/>
    <lineage>
        <taxon>Eukaryota</taxon>
        <taxon>Viridiplantae</taxon>
        <taxon>Streptophyta</taxon>
        <taxon>Embryophyta</taxon>
        <taxon>Tracheophyta</taxon>
        <taxon>Spermatophyta</taxon>
        <taxon>Magnoliopsida</taxon>
        <taxon>Trochodendrales</taxon>
        <taxon>Trochodendraceae</taxon>
        <taxon>Tetracentron</taxon>
    </lineage>
</organism>
<gene>
    <name evidence="2" type="ORF">HHK36_023125</name>
</gene>
<dbReference type="InterPro" id="IPR012438">
    <property type="entry name" value="DUF1639"/>
</dbReference>
<evidence type="ECO:0000313" key="2">
    <source>
        <dbReference type="EMBL" id="KAF8390826.1"/>
    </source>
</evidence>
<protein>
    <submittedName>
        <fullName evidence="2">Uncharacterized protein</fullName>
    </submittedName>
</protein>
<dbReference type="PANTHER" id="PTHR33130">
    <property type="entry name" value="PUTATIVE (DUF1639)-RELATED"/>
    <property type="match status" value="1"/>
</dbReference>
<feature type="region of interest" description="Disordered" evidence="1">
    <location>
        <begin position="84"/>
        <end position="180"/>
    </location>
</feature>
<feature type="compositionally biased region" description="Polar residues" evidence="1">
    <location>
        <begin position="104"/>
        <end position="129"/>
    </location>
</feature>
<name>A0A835D5K4_TETSI</name>
<dbReference type="Pfam" id="PF07797">
    <property type="entry name" value="DUF1639"/>
    <property type="match status" value="1"/>
</dbReference>
<dbReference type="Proteomes" id="UP000655225">
    <property type="component" value="Unassembled WGS sequence"/>
</dbReference>
<evidence type="ECO:0000256" key="1">
    <source>
        <dbReference type="SAM" id="MobiDB-lite"/>
    </source>
</evidence>
<dbReference type="EMBL" id="JABCRI010000017">
    <property type="protein sequence ID" value="KAF8390826.1"/>
    <property type="molecule type" value="Genomic_DNA"/>
</dbReference>
<keyword evidence="3" id="KW-1185">Reference proteome</keyword>
<dbReference type="OrthoDB" id="2018605at2759"/>
<sequence length="433" mass="47757">MIRVLTLLVKEGHGVIVSVGIIIYRSGMKCLRLLISEYESTIDSFQPNITDCEPSFVDSGERSAVLECRYQRVSPDCLPLSSGRKSNLRTCKEDDGGENGRIPNYTSFEGKTLSFRSTSPSTSQDQNISHFAVSDSPLSENHAPPKNQSHESSPTPSPSRGGDVLLQWGQNKRSRGSRTENRVVIDESVVQTRQLIKIHRRVASGMEKQSMTNQTATMLPRLPPCNVTSYSRGGNLRPCMPIRESTGSLLNRNLEERSGPGNGSQPSNGGGSSRAVSRSTDKRSPTLPEKNDRKVAGLGTPTVEKSNGSIAQAEHMNQVGSTAAPSEQEAMADTPVVAGGEKVNLDLLEWPRIYVSLSRKEKEDDFLAMKGTKLPQRPKKRAKNIDKSLQYCFPGMWLSDLTRGRYEVREKKCVKKPKRRGLKGMESMDSDSE</sequence>
<comment type="caution">
    <text evidence="2">The sequence shown here is derived from an EMBL/GenBank/DDBJ whole genome shotgun (WGS) entry which is preliminary data.</text>
</comment>
<dbReference type="PANTHER" id="PTHR33130:SF33">
    <property type="entry name" value="PUTATIVE (DUF1639)-RELATED"/>
    <property type="match status" value="1"/>
</dbReference>